<sequence length="84" mass="8104">MCTQPGTVAGTGPDPTAAGTSGLPIAVSDQPSCRLCQDVTGTSTSSVAADLHRGATGHDLGAPSLLEGAVAAPGGTLKTSRDVD</sequence>
<dbReference type="Proteomes" id="UP000621500">
    <property type="component" value="Unassembled WGS sequence"/>
</dbReference>
<feature type="region of interest" description="Disordered" evidence="1">
    <location>
        <begin position="1"/>
        <end position="24"/>
    </location>
</feature>
<keyword evidence="3" id="KW-1185">Reference proteome</keyword>
<evidence type="ECO:0000256" key="1">
    <source>
        <dbReference type="SAM" id="MobiDB-lite"/>
    </source>
</evidence>
<gene>
    <name evidence="2" type="ORF">Pma05_35830</name>
</gene>
<evidence type="ECO:0000313" key="3">
    <source>
        <dbReference type="Proteomes" id="UP000621500"/>
    </source>
</evidence>
<comment type="caution">
    <text evidence="2">The sequence shown here is derived from an EMBL/GenBank/DDBJ whole genome shotgun (WGS) entry which is preliminary data.</text>
</comment>
<organism evidence="2 3">
    <name type="scientific">Plantactinospora mayteni</name>
    <dbReference type="NCBI Taxonomy" id="566021"/>
    <lineage>
        <taxon>Bacteria</taxon>
        <taxon>Bacillati</taxon>
        <taxon>Actinomycetota</taxon>
        <taxon>Actinomycetes</taxon>
        <taxon>Micromonosporales</taxon>
        <taxon>Micromonosporaceae</taxon>
        <taxon>Plantactinospora</taxon>
    </lineage>
</organism>
<evidence type="ECO:0000313" key="2">
    <source>
        <dbReference type="EMBL" id="GIG97010.1"/>
    </source>
</evidence>
<dbReference type="EMBL" id="BONX01000023">
    <property type="protein sequence ID" value="GIG97010.1"/>
    <property type="molecule type" value="Genomic_DNA"/>
</dbReference>
<name>A0ABQ4EQW8_9ACTN</name>
<reference evidence="2 3" key="1">
    <citation type="submission" date="2021-01" db="EMBL/GenBank/DDBJ databases">
        <title>Whole genome shotgun sequence of Plantactinospora mayteni NBRC 109088.</title>
        <authorList>
            <person name="Komaki H."/>
            <person name="Tamura T."/>
        </authorList>
    </citation>
    <scope>NUCLEOTIDE SEQUENCE [LARGE SCALE GENOMIC DNA]</scope>
    <source>
        <strain evidence="2 3">NBRC 109088</strain>
    </source>
</reference>
<proteinExistence type="predicted"/>
<protein>
    <submittedName>
        <fullName evidence="2">Uncharacterized protein</fullName>
    </submittedName>
</protein>
<accession>A0ABQ4EQW8</accession>